<organism evidence="1">
    <name type="scientific">Candidatus Paraimprobicoccus trichonymphae</name>
    <dbReference type="NCBI Taxonomy" id="3033793"/>
    <lineage>
        <taxon>Bacteria</taxon>
        <taxon>Bacillati</taxon>
        <taxon>Bacillota</taxon>
        <taxon>Clostridia</taxon>
        <taxon>Candidatus Paraimprobicoccus</taxon>
    </lineage>
</organism>
<accession>A0AA48HWK7</accession>
<dbReference type="Gene3D" id="3.30.200.20">
    <property type="entry name" value="Phosphorylase Kinase, domain 1"/>
    <property type="match status" value="1"/>
</dbReference>
<dbReference type="AlphaFoldDB" id="A0AA48HWK7"/>
<proteinExistence type="predicted"/>
<dbReference type="InterPro" id="IPR011009">
    <property type="entry name" value="Kinase-like_dom_sf"/>
</dbReference>
<evidence type="ECO:0000313" key="1">
    <source>
        <dbReference type="EMBL" id="BED92718.1"/>
    </source>
</evidence>
<name>A0AA48HWK7_9FIRM</name>
<dbReference type="SUPFAM" id="SSF56112">
    <property type="entry name" value="Protein kinase-like (PK-like)"/>
    <property type="match status" value="1"/>
</dbReference>
<dbReference type="EMBL" id="AP027925">
    <property type="protein sequence ID" value="BED92718.1"/>
    <property type="molecule type" value="Genomic_DNA"/>
</dbReference>
<reference evidence="1" key="1">
    <citation type="journal article" date="2023" name="ISME J.">
        <title>Emergence of putative energy parasites within Clostridia revealed by genome analysis of a novel endosymbiotic clade.</title>
        <authorList>
            <person name="Takahashi K."/>
            <person name="Kuwahara H."/>
            <person name="Horikawa Y."/>
            <person name="Izawa K."/>
            <person name="Kato D."/>
            <person name="Inagaki T."/>
            <person name="Yuki M."/>
            <person name="Ohkuma M."/>
            <person name="Hongoh Y."/>
        </authorList>
    </citation>
    <scope>NUCLEOTIDE SEQUENCE</scope>
    <source>
        <strain evidence="1">RsTa-C01</strain>
    </source>
</reference>
<protein>
    <submittedName>
        <fullName evidence="1">Uncharacterized protein</fullName>
    </submittedName>
</protein>
<sequence length="132" mass="15304">MCSRVIFYFNLGVINIEEAIRFFKNLGVYEHIETLGTGGSAVVCKVEKKDSKTEFAVRVVIITKSPNDYRSEYVACFSLSRLKKDLKEELNDKVKNHFRKYLNKPTLVYSITDVDVDKNYKNTTKYIVTDRS</sequence>
<dbReference type="KEGG" id="ptrh:RsTaC01_0567"/>
<gene>
    <name evidence="1" type="ORF">RsTaC01_0567</name>
</gene>
<dbReference type="Proteomes" id="UP001335720">
    <property type="component" value="Chromosome"/>
</dbReference>